<protein>
    <submittedName>
        <fullName evidence="8">Tyrosine recombinase XerD</fullName>
    </submittedName>
</protein>
<proteinExistence type="inferred from homology"/>
<dbReference type="InterPro" id="IPR013762">
    <property type="entry name" value="Integrase-like_cat_sf"/>
</dbReference>
<evidence type="ECO:0000259" key="6">
    <source>
        <dbReference type="PROSITE" id="PS51898"/>
    </source>
</evidence>
<dbReference type="Pfam" id="PF02899">
    <property type="entry name" value="Phage_int_SAM_1"/>
    <property type="match status" value="1"/>
</dbReference>
<sequence>MSYLLSRYLREFLEYLEIEKNRSLQTVRNYDFYLGRFIEWFGDKKPEAVTTDKVREYRLWLNRLIDVHGDPLKKNTQNYHLIALRSFLKYLAKRDIASLTPEKIELMKMPDRQVSFLDGSDLSRLLEAPLAQMAAIRQGAAGNNTGGNLIKYRDKAALELLFSTGLRVSELVGLKKSDVNLKKDEFTVTGKGRKTRVVFLSAQAKYWLKKYLDIRPDLNPFLFVSHDKRTGKRVKATKKGLEADEVPLTPRSVQRLVQRYAKAAGITKPVTPHTMRHSYATDLLQNGADIRSVQAMLGHTSITTTQIYTHITDRELRNIHKKFHGKKRGSD</sequence>
<keyword evidence="2" id="KW-0229">DNA integration</keyword>
<reference evidence="8 9" key="1">
    <citation type="journal article" date="2015" name="Nature">
        <title>rRNA introns, odd ribosomes, and small enigmatic genomes across a large radiation of phyla.</title>
        <authorList>
            <person name="Brown C.T."/>
            <person name="Hug L.A."/>
            <person name="Thomas B.C."/>
            <person name="Sharon I."/>
            <person name="Castelle C.J."/>
            <person name="Singh A."/>
            <person name="Wilkins M.J."/>
            <person name="Williams K.H."/>
            <person name="Banfield J.F."/>
        </authorList>
    </citation>
    <scope>NUCLEOTIDE SEQUENCE [LARGE SCALE GENOMIC DNA]</scope>
</reference>
<evidence type="ECO:0000256" key="2">
    <source>
        <dbReference type="ARBA" id="ARBA00022908"/>
    </source>
</evidence>
<keyword evidence="4" id="KW-0233">DNA recombination</keyword>
<gene>
    <name evidence="8" type="ORF">UY92_C0004G0076</name>
</gene>
<comment type="caution">
    <text evidence="8">The sequence shown here is derived from an EMBL/GenBank/DDBJ whole genome shotgun (WGS) entry which is preliminary data.</text>
</comment>
<dbReference type="InterPro" id="IPR004107">
    <property type="entry name" value="Integrase_SAM-like_N"/>
</dbReference>
<evidence type="ECO:0000256" key="4">
    <source>
        <dbReference type="ARBA" id="ARBA00023172"/>
    </source>
</evidence>
<dbReference type="NCBIfam" id="NF040815">
    <property type="entry name" value="recomb_XerA_Arch"/>
    <property type="match status" value="1"/>
</dbReference>
<dbReference type="PROSITE" id="PS51898">
    <property type="entry name" value="TYR_RECOMBINASE"/>
    <property type="match status" value="1"/>
</dbReference>
<dbReference type="AlphaFoldDB" id="A0A0G1YHR8"/>
<dbReference type="GO" id="GO:0015074">
    <property type="term" value="P:DNA integration"/>
    <property type="evidence" value="ECO:0007669"/>
    <property type="project" value="UniProtKB-KW"/>
</dbReference>
<evidence type="ECO:0000256" key="1">
    <source>
        <dbReference type="ARBA" id="ARBA00008857"/>
    </source>
</evidence>
<dbReference type="PANTHER" id="PTHR30349:SF41">
    <property type="entry name" value="INTEGRASE_RECOMBINASE PROTEIN MJ0367-RELATED"/>
    <property type="match status" value="1"/>
</dbReference>
<dbReference type="InterPro" id="IPR002104">
    <property type="entry name" value="Integrase_catalytic"/>
</dbReference>
<dbReference type="CDD" id="cd00798">
    <property type="entry name" value="INT_XerDC_C"/>
    <property type="match status" value="1"/>
</dbReference>
<dbReference type="STRING" id="1619044.UY92_C0004G0076"/>
<dbReference type="EMBL" id="LCRX01000004">
    <property type="protein sequence ID" value="KKW42740.1"/>
    <property type="molecule type" value="Genomic_DNA"/>
</dbReference>
<dbReference type="InterPro" id="IPR044068">
    <property type="entry name" value="CB"/>
</dbReference>
<keyword evidence="3 5" id="KW-0238">DNA-binding</keyword>
<evidence type="ECO:0000313" key="9">
    <source>
        <dbReference type="Proteomes" id="UP000033870"/>
    </source>
</evidence>
<dbReference type="GO" id="GO:0003677">
    <property type="term" value="F:DNA binding"/>
    <property type="evidence" value="ECO:0007669"/>
    <property type="project" value="UniProtKB-UniRule"/>
</dbReference>
<feature type="domain" description="Core-binding (CB)" evidence="7">
    <location>
        <begin position="3"/>
        <end position="92"/>
    </location>
</feature>
<dbReference type="PATRIC" id="fig|1619044.3.peg.349"/>
<dbReference type="GO" id="GO:0006310">
    <property type="term" value="P:DNA recombination"/>
    <property type="evidence" value="ECO:0007669"/>
    <property type="project" value="UniProtKB-KW"/>
</dbReference>
<evidence type="ECO:0000313" key="8">
    <source>
        <dbReference type="EMBL" id="KKW42740.1"/>
    </source>
</evidence>
<feature type="domain" description="Tyr recombinase" evidence="6">
    <location>
        <begin position="112"/>
        <end position="321"/>
    </location>
</feature>
<organism evidence="8 9">
    <name type="scientific">Candidatus Magasanikbacteria bacterium GW2011_GWA2_56_11</name>
    <dbReference type="NCBI Taxonomy" id="1619044"/>
    <lineage>
        <taxon>Bacteria</taxon>
        <taxon>Candidatus Magasanikiibacteriota</taxon>
    </lineage>
</organism>
<dbReference type="Proteomes" id="UP000033870">
    <property type="component" value="Unassembled WGS sequence"/>
</dbReference>
<dbReference type="Gene3D" id="1.10.443.10">
    <property type="entry name" value="Intergrase catalytic core"/>
    <property type="match status" value="1"/>
</dbReference>
<evidence type="ECO:0000256" key="5">
    <source>
        <dbReference type="PROSITE-ProRule" id="PRU01248"/>
    </source>
</evidence>
<evidence type="ECO:0000259" key="7">
    <source>
        <dbReference type="PROSITE" id="PS51900"/>
    </source>
</evidence>
<dbReference type="InterPro" id="IPR011010">
    <property type="entry name" value="DNA_brk_join_enz"/>
</dbReference>
<dbReference type="SUPFAM" id="SSF56349">
    <property type="entry name" value="DNA breaking-rejoining enzymes"/>
    <property type="match status" value="1"/>
</dbReference>
<accession>A0A0G1YHR8</accession>
<dbReference type="Gene3D" id="1.10.150.130">
    <property type="match status" value="1"/>
</dbReference>
<dbReference type="Pfam" id="PF00589">
    <property type="entry name" value="Phage_integrase"/>
    <property type="match status" value="1"/>
</dbReference>
<name>A0A0G1YHR8_9BACT</name>
<dbReference type="PANTHER" id="PTHR30349">
    <property type="entry name" value="PHAGE INTEGRASE-RELATED"/>
    <property type="match status" value="1"/>
</dbReference>
<dbReference type="PROSITE" id="PS51900">
    <property type="entry name" value="CB"/>
    <property type="match status" value="1"/>
</dbReference>
<dbReference type="InterPro" id="IPR050090">
    <property type="entry name" value="Tyrosine_recombinase_XerCD"/>
</dbReference>
<dbReference type="InterPro" id="IPR010998">
    <property type="entry name" value="Integrase_recombinase_N"/>
</dbReference>
<evidence type="ECO:0000256" key="3">
    <source>
        <dbReference type="ARBA" id="ARBA00023125"/>
    </source>
</evidence>
<comment type="similarity">
    <text evidence="1">Belongs to the 'phage' integrase family.</text>
</comment>